<dbReference type="Proteomes" id="UP000230024">
    <property type="component" value="Chromosome"/>
</dbReference>
<gene>
    <name evidence="2" type="ORF">CT122_24910</name>
</gene>
<feature type="region of interest" description="Disordered" evidence="1">
    <location>
        <begin position="1"/>
        <end position="20"/>
    </location>
</feature>
<dbReference type="AlphaFoldDB" id="A0AAU8XLP1"/>
<sequence>MWERTRPRTAGNRQRNQPTRCARYNQGGRFWAASQPIANKFAPSVPGMGRNQPLESSGQTK</sequence>
<proteinExistence type="predicted"/>
<name>A0AAU8XLP1_PSESF</name>
<feature type="region of interest" description="Disordered" evidence="1">
    <location>
        <begin position="41"/>
        <end position="61"/>
    </location>
</feature>
<reference evidence="2 3" key="1">
    <citation type="submission" date="2017-11" db="EMBL/GenBank/DDBJ databases">
        <title>Complete DNA Sequence of Pseudomonas syringae pv. actinidiae, biovar 5 (Psa5).</title>
        <authorList>
            <person name="Butler M."/>
            <person name="Taiaroa G."/>
            <person name="Sumpter N."/>
            <person name="Poulter R."/>
        </authorList>
    </citation>
    <scope>NUCLEOTIDE SEQUENCE [LARGE SCALE GENOMIC DNA]</scope>
    <source>
        <strain evidence="2 3">MAFF212063</strain>
    </source>
</reference>
<evidence type="ECO:0000313" key="3">
    <source>
        <dbReference type="Proteomes" id="UP000230024"/>
    </source>
</evidence>
<dbReference type="EMBL" id="CP024712">
    <property type="protein sequence ID" value="ATV19690.1"/>
    <property type="molecule type" value="Genomic_DNA"/>
</dbReference>
<organism evidence="2 3">
    <name type="scientific">Pseudomonas syringae pv. actinidiae</name>
    <dbReference type="NCBI Taxonomy" id="103796"/>
    <lineage>
        <taxon>Bacteria</taxon>
        <taxon>Pseudomonadati</taxon>
        <taxon>Pseudomonadota</taxon>
        <taxon>Gammaproteobacteria</taxon>
        <taxon>Pseudomonadales</taxon>
        <taxon>Pseudomonadaceae</taxon>
        <taxon>Pseudomonas</taxon>
        <taxon>Pseudomonas syringae</taxon>
    </lineage>
</organism>
<evidence type="ECO:0000256" key="1">
    <source>
        <dbReference type="SAM" id="MobiDB-lite"/>
    </source>
</evidence>
<protein>
    <submittedName>
        <fullName evidence="2">Uncharacterized protein</fullName>
    </submittedName>
</protein>
<evidence type="ECO:0000313" key="2">
    <source>
        <dbReference type="EMBL" id="ATV19690.1"/>
    </source>
</evidence>
<accession>A0AAU8XLP1</accession>